<dbReference type="STRING" id="743299.Acife_1326"/>
<dbReference type="eggNOG" id="ENOG5033CW5">
    <property type="taxonomic scope" value="Bacteria"/>
</dbReference>
<reference evidence="1 2" key="1">
    <citation type="journal article" date="2011" name="J. Bacteriol.">
        <title>Draft genome of the psychrotolerant acidophile Acidithiobacillus ferrivorans SS3.</title>
        <authorList>
            <person name="Liljeqvist M."/>
            <person name="Valdes J."/>
            <person name="Holmes D.S."/>
            <person name="Dopson M."/>
        </authorList>
    </citation>
    <scope>NUCLEOTIDE SEQUENCE [LARGE SCALE GENOMIC DNA]</scope>
    <source>
        <strain evidence="1 2">SS3</strain>
    </source>
</reference>
<dbReference type="KEGG" id="afi:Acife_1326"/>
<dbReference type="HOGENOM" id="CLU_1833615_0_0_6"/>
<name>G0JQF0_9PROT</name>
<protein>
    <submittedName>
        <fullName evidence="1">Uncharacterized protein</fullName>
    </submittedName>
</protein>
<organism evidence="1 2">
    <name type="scientific">Acidithiobacillus ferrivorans SS3</name>
    <dbReference type="NCBI Taxonomy" id="743299"/>
    <lineage>
        <taxon>Bacteria</taxon>
        <taxon>Pseudomonadati</taxon>
        <taxon>Pseudomonadota</taxon>
        <taxon>Acidithiobacillia</taxon>
        <taxon>Acidithiobacillales</taxon>
        <taxon>Acidithiobacillaceae</taxon>
        <taxon>Acidithiobacillus</taxon>
    </lineage>
</organism>
<dbReference type="EMBL" id="CP002985">
    <property type="protein sequence ID" value="AEM47481.1"/>
    <property type="molecule type" value="Genomic_DNA"/>
</dbReference>
<dbReference type="RefSeq" id="WP_014028738.1">
    <property type="nucleotide sequence ID" value="NC_015942.1"/>
</dbReference>
<dbReference type="AlphaFoldDB" id="G0JQF0"/>
<gene>
    <name evidence="1" type="ORF">Acife_1326</name>
</gene>
<evidence type="ECO:0000313" key="1">
    <source>
        <dbReference type="EMBL" id="AEM47481.1"/>
    </source>
</evidence>
<proteinExistence type="predicted"/>
<accession>G0JQF0</accession>
<sequence>MLKPQKIKILLERYPDEKTAEIAFTLVEKVAAAVIKIIGKDGFNALYARSLSLTVPTFPWLAVRVMTLQDDDMLVLSKNSFVAQPPAEIRAASSLLLITFSDILCRLLGDQLTARILHDAFGGEIVEAVMGDHYES</sequence>
<dbReference type="Proteomes" id="UP000009220">
    <property type="component" value="Chromosome"/>
</dbReference>
<evidence type="ECO:0000313" key="2">
    <source>
        <dbReference type="Proteomes" id="UP000009220"/>
    </source>
</evidence>